<evidence type="ECO:0000256" key="3">
    <source>
        <dbReference type="ARBA" id="ARBA00022679"/>
    </source>
</evidence>
<dbReference type="InterPro" id="IPR005814">
    <property type="entry name" value="Aminotrans_3"/>
</dbReference>
<dbReference type="PANTHER" id="PTHR11986:SF79">
    <property type="entry name" value="ACETYLORNITHINE AMINOTRANSFERASE, MITOCHONDRIAL"/>
    <property type="match status" value="1"/>
</dbReference>
<dbReference type="Gene3D" id="3.40.640.10">
    <property type="entry name" value="Type I PLP-dependent aspartate aminotransferase-like (Major domain)"/>
    <property type="match status" value="1"/>
</dbReference>
<protein>
    <submittedName>
        <fullName evidence="6">Aminotransferase class-III</fullName>
    </submittedName>
</protein>
<comment type="cofactor">
    <cofactor evidence="1">
        <name>pyridoxal 5'-phosphate</name>
        <dbReference type="ChEBI" id="CHEBI:597326"/>
    </cofactor>
</comment>
<evidence type="ECO:0000313" key="7">
    <source>
        <dbReference type="Proteomes" id="UP000791080"/>
    </source>
</evidence>
<keyword evidence="2 6" id="KW-0032">Aminotransferase</keyword>
<dbReference type="Proteomes" id="UP000791080">
    <property type="component" value="Unassembled WGS sequence"/>
</dbReference>
<reference evidence="6 7" key="1">
    <citation type="submission" date="2022-06" db="EMBL/GenBank/DDBJ databases">
        <title>Genomic Encyclopedia of Type Strains, Phase I: the one thousand microbial genomes (KMG-I) project.</title>
        <authorList>
            <person name="Kyrpides N."/>
        </authorList>
    </citation>
    <scope>NUCLEOTIDE SEQUENCE [LARGE SCALE GENOMIC DNA]</scope>
    <source>
        <strain evidence="6 7">DSM 43889</strain>
    </source>
</reference>
<keyword evidence="3" id="KW-0808">Transferase</keyword>
<dbReference type="PIRSF" id="PIRSF000521">
    <property type="entry name" value="Transaminase_4ab_Lys_Orn"/>
    <property type="match status" value="1"/>
</dbReference>
<keyword evidence="7" id="KW-1185">Reference proteome</keyword>
<sequence length="523" mass="57192">MTHPSGEPVYADAVLNGWLTSMGLGVEYVRAEGNTVYYLDDEGREVPVLDHACGFGSLIFGHNHPEIIAHAKAALDAGTVVHAQLSRQPRANQISRILNDIMRRETGRDDRYNAIFANSGAEANEICMKHAELERQERITALFAEIDTELDTAREALTTGTATLDTASLPLVGGGAGDVDGVIAEIHRHNDERRAERPLFLTLDGSFHGKLVGSIQLTQNEPWRTPFTALSSPARFLPADEPELIGKIVEDERRSVLTLSLDKDTVRVVERDFPVVAAIFVEPVRGGSGMKTVTPELAEELHRLRDTLGCPLVVDEVQTGIGRTGAFFGSALLGIRGDYYTLAKAIGGGIVKNSVALIRQDRFLPAMEVIHSSTFAKDGLSASIALKVLEMVEADGGRVYQRVRERGQRLEAMLESVRADHSDVVSAVWGTGLMLALELRDQSNATSQAIREKAAHGFLGYVLAGFLLREHHIRVLPAGPRSGFLRFSPSLYITDEEIDRTETALRSLFTALRDQDGDRLVLS</sequence>
<gene>
    <name evidence="6" type="ORF">G443_001236</name>
</gene>
<dbReference type="SUPFAM" id="SSF53383">
    <property type="entry name" value="PLP-dependent transferases"/>
    <property type="match status" value="1"/>
</dbReference>
<evidence type="ECO:0000256" key="4">
    <source>
        <dbReference type="ARBA" id="ARBA00022898"/>
    </source>
</evidence>
<dbReference type="InterPro" id="IPR015422">
    <property type="entry name" value="PyrdxlP-dep_Trfase_small"/>
</dbReference>
<evidence type="ECO:0000256" key="5">
    <source>
        <dbReference type="RuleBase" id="RU003560"/>
    </source>
</evidence>
<evidence type="ECO:0000256" key="1">
    <source>
        <dbReference type="ARBA" id="ARBA00001933"/>
    </source>
</evidence>
<dbReference type="EMBL" id="AUBJ02000001">
    <property type="protein sequence ID" value="MCP2330966.1"/>
    <property type="molecule type" value="Genomic_DNA"/>
</dbReference>
<dbReference type="RefSeq" id="WP_026420392.1">
    <property type="nucleotide sequence ID" value="NZ_AUBJ02000001.1"/>
</dbReference>
<name>A0ABT1JEQ4_ACTCY</name>
<dbReference type="Gene3D" id="3.90.1150.10">
    <property type="entry name" value="Aspartate Aminotransferase, domain 1"/>
    <property type="match status" value="1"/>
</dbReference>
<dbReference type="PANTHER" id="PTHR11986">
    <property type="entry name" value="AMINOTRANSFERASE CLASS III"/>
    <property type="match status" value="1"/>
</dbReference>
<accession>A0ABT1JEQ4</accession>
<comment type="similarity">
    <text evidence="5">Belongs to the class-III pyridoxal-phosphate-dependent aminotransferase family.</text>
</comment>
<dbReference type="InterPro" id="IPR015424">
    <property type="entry name" value="PyrdxlP-dep_Trfase"/>
</dbReference>
<dbReference type="InterPro" id="IPR050103">
    <property type="entry name" value="Class-III_PLP-dep_AT"/>
</dbReference>
<organism evidence="6 7">
    <name type="scientific">Actinoalloteichus caeruleus DSM 43889</name>
    <dbReference type="NCBI Taxonomy" id="1120930"/>
    <lineage>
        <taxon>Bacteria</taxon>
        <taxon>Bacillati</taxon>
        <taxon>Actinomycetota</taxon>
        <taxon>Actinomycetes</taxon>
        <taxon>Pseudonocardiales</taxon>
        <taxon>Pseudonocardiaceae</taxon>
        <taxon>Actinoalloteichus</taxon>
        <taxon>Actinoalloteichus cyanogriseus</taxon>
    </lineage>
</organism>
<proteinExistence type="inferred from homology"/>
<comment type="caution">
    <text evidence="6">The sequence shown here is derived from an EMBL/GenBank/DDBJ whole genome shotgun (WGS) entry which is preliminary data.</text>
</comment>
<keyword evidence="4 5" id="KW-0663">Pyridoxal phosphate</keyword>
<dbReference type="Pfam" id="PF00202">
    <property type="entry name" value="Aminotran_3"/>
    <property type="match status" value="1"/>
</dbReference>
<evidence type="ECO:0000256" key="2">
    <source>
        <dbReference type="ARBA" id="ARBA00022576"/>
    </source>
</evidence>
<evidence type="ECO:0000313" key="6">
    <source>
        <dbReference type="EMBL" id="MCP2330966.1"/>
    </source>
</evidence>
<dbReference type="GO" id="GO:0008483">
    <property type="term" value="F:transaminase activity"/>
    <property type="evidence" value="ECO:0007669"/>
    <property type="project" value="UniProtKB-KW"/>
</dbReference>
<dbReference type="InterPro" id="IPR015421">
    <property type="entry name" value="PyrdxlP-dep_Trfase_major"/>
</dbReference>